<accession>A0A9K3D562</accession>
<dbReference type="EMBL" id="BDIP01003277">
    <property type="protein sequence ID" value="GIQ87499.1"/>
    <property type="molecule type" value="Genomic_DNA"/>
</dbReference>
<proteinExistence type="predicted"/>
<name>A0A9K3D562_9EUKA</name>
<reference evidence="1 2" key="1">
    <citation type="journal article" date="2018" name="PLoS ONE">
        <title>The draft genome of Kipferlia bialata reveals reductive genome evolution in fornicate parasites.</title>
        <authorList>
            <person name="Tanifuji G."/>
            <person name="Takabayashi S."/>
            <person name="Kume K."/>
            <person name="Takagi M."/>
            <person name="Nakayama T."/>
            <person name="Kamikawa R."/>
            <person name="Inagaki Y."/>
            <person name="Hashimoto T."/>
        </authorList>
    </citation>
    <scope>NUCLEOTIDE SEQUENCE [LARGE SCALE GENOMIC DNA]</scope>
    <source>
        <strain evidence="1">NY0173</strain>
    </source>
</reference>
<comment type="caution">
    <text evidence="1">The sequence shown here is derived from an EMBL/GenBank/DDBJ whole genome shotgun (WGS) entry which is preliminary data.</text>
</comment>
<organism evidence="1 2">
    <name type="scientific">Kipferlia bialata</name>
    <dbReference type="NCBI Taxonomy" id="797122"/>
    <lineage>
        <taxon>Eukaryota</taxon>
        <taxon>Metamonada</taxon>
        <taxon>Carpediemonas-like organisms</taxon>
        <taxon>Kipferlia</taxon>
    </lineage>
</organism>
<gene>
    <name evidence="1" type="ORF">KIPB_009546</name>
</gene>
<dbReference type="Proteomes" id="UP000265618">
    <property type="component" value="Unassembled WGS sequence"/>
</dbReference>
<sequence>MLSAQYLPLTGKTKADFPAVGLGFNEMRLNNEKAWVGDGEWPGYSSRMVVYNPVEPSKESAAFTVMYNYADSAARDYFTQAFADKFISSATAFVDVVDNYMTASVEDTTSMTGGKI</sequence>
<keyword evidence="2" id="KW-1185">Reference proteome</keyword>
<dbReference type="AlphaFoldDB" id="A0A9K3D562"/>
<protein>
    <submittedName>
        <fullName evidence="1">Uncharacterized protein</fullName>
    </submittedName>
</protein>
<evidence type="ECO:0000313" key="2">
    <source>
        <dbReference type="Proteomes" id="UP000265618"/>
    </source>
</evidence>
<evidence type="ECO:0000313" key="1">
    <source>
        <dbReference type="EMBL" id="GIQ87499.1"/>
    </source>
</evidence>